<protein>
    <submittedName>
        <fullName evidence="1">DUF5347 domain-containing protein</fullName>
    </submittedName>
</protein>
<dbReference type="Proteomes" id="UP001187868">
    <property type="component" value="Unassembled WGS sequence"/>
</dbReference>
<comment type="caution">
    <text evidence="1">The sequence shown here is derived from an EMBL/GenBank/DDBJ whole genome shotgun (WGS) entry which is preliminary data.</text>
</comment>
<evidence type="ECO:0000313" key="2">
    <source>
        <dbReference type="Proteomes" id="UP001187868"/>
    </source>
</evidence>
<dbReference type="RefSeq" id="WP_226061850.1">
    <property type="nucleotide sequence ID" value="NZ_CP104920.1"/>
</dbReference>
<organism evidence="1 2">
    <name type="scientific">Dickeya solani</name>
    <dbReference type="NCBI Taxonomy" id="1089444"/>
    <lineage>
        <taxon>Bacteria</taxon>
        <taxon>Pseudomonadati</taxon>
        <taxon>Pseudomonadota</taxon>
        <taxon>Gammaproteobacteria</taxon>
        <taxon>Enterobacterales</taxon>
        <taxon>Pectobacteriaceae</taxon>
        <taxon>Dickeya</taxon>
    </lineage>
</organism>
<evidence type="ECO:0000313" key="1">
    <source>
        <dbReference type="EMBL" id="MDV7042356.1"/>
    </source>
</evidence>
<proteinExistence type="predicted"/>
<gene>
    <name evidence="1" type="ORF">RUJ08_09455</name>
</gene>
<keyword evidence="2" id="KW-1185">Reference proteome</keyword>
<accession>A0ABU4EE97</accession>
<sequence length="114" mass="12641">MGNIGGFMSATANRIYDVTITPDNVAAYQSGVRHLSGIRRKLLNVDPDEQLEMNLERLGEGAGKTKSVIYFCAGITRERHGIKFRQLSTDEQSAVRKSMLALFVDINSIPKNLI</sequence>
<name>A0ABU4EE97_9GAMM</name>
<reference evidence="1 2" key="1">
    <citation type="submission" date="2023-10" db="EMBL/GenBank/DDBJ databases">
        <title>Clonality and diversity in the soft rot Dickeya solani phytopathogen.</title>
        <authorList>
            <person name="Pedron J."/>
            <person name="Van Gijisegem F."/>
            <person name="Portier P."/>
            <person name="Taghouti G."/>
        </authorList>
    </citation>
    <scope>NUCLEOTIDE SEQUENCE [LARGE SCALE GENOMIC DNA]</scope>
    <source>
        <strain evidence="1 2">FVG2-MFV017-A9</strain>
    </source>
</reference>
<dbReference type="EMBL" id="JAWLLM010000009">
    <property type="protein sequence ID" value="MDV7042356.1"/>
    <property type="molecule type" value="Genomic_DNA"/>
</dbReference>